<organism evidence="2 3">
    <name type="scientific">Marasmius crinis-equi</name>
    <dbReference type="NCBI Taxonomy" id="585013"/>
    <lineage>
        <taxon>Eukaryota</taxon>
        <taxon>Fungi</taxon>
        <taxon>Dikarya</taxon>
        <taxon>Basidiomycota</taxon>
        <taxon>Agaricomycotina</taxon>
        <taxon>Agaricomycetes</taxon>
        <taxon>Agaricomycetidae</taxon>
        <taxon>Agaricales</taxon>
        <taxon>Marasmiineae</taxon>
        <taxon>Marasmiaceae</taxon>
        <taxon>Marasmius</taxon>
    </lineage>
</organism>
<evidence type="ECO:0000313" key="3">
    <source>
        <dbReference type="Proteomes" id="UP001465976"/>
    </source>
</evidence>
<reference evidence="2 3" key="1">
    <citation type="submission" date="2024-02" db="EMBL/GenBank/DDBJ databases">
        <title>A draft genome for the cacao thread blight pathogen Marasmius crinis-equi.</title>
        <authorList>
            <person name="Cohen S.P."/>
            <person name="Baruah I.K."/>
            <person name="Amoako-Attah I."/>
            <person name="Bukari Y."/>
            <person name="Meinhardt L.W."/>
            <person name="Bailey B.A."/>
        </authorList>
    </citation>
    <scope>NUCLEOTIDE SEQUENCE [LARGE SCALE GENOMIC DNA]</scope>
    <source>
        <strain evidence="2 3">GH-76</strain>
    </source>
</reference>
<feature type="compositionally biased region" description="Low complexity" evidence="1">
    <location>
        <begin position="163"/>
        <end position="175"/>
    </location>
</feature>
<gene>
    <name evidence="2" type="ORF">V5O48_002299</name>
</gene>
<sequence length="987" mass="108815">MEGLNLPPEALAQLLNFLPTMQALQQQYSTNQTGMTTPAIQTAMAPATPAATAPPQPPPTQPQVFAAPPATQAPQQPVAASSSSTSGGSLFSFPSISQASGSGNPVLSSTPIPQYTSFQMLNAVTNPSGPGSSALPRVYTDGSPSSEGHPNLSTVSGFPSLIQRANQARQNHAAASLPAISKKKRGKSQRPPSLADGTPRITMQDCVIRSPAGEELVNMELFVYPPQPPNYVIRDNDLPRQVMCYTRQRDSFQTVLQNLGLYYRCDNVPLSRSVVQVLNDIADRMRQHGYDLPVQMSQSAFAAHESLPLQMLGFSNLGRPNGAHRTPRFVTASTPSTLTVRDILYNSREFGIPRWAVASDRRFILNLRSANIVKTHRCLSTRIYGLFRHDVDARINNGFSPDEELDLEMDCVENEQEEGESSDTEIESVASVLVRNDSMVVHAPQSPPAATPPPASSSPLPPSSPPLSTPSSPSSAPSASSSHTANQDIARYGEISPERLWGARFEEEHLLGIPTIYSYHRTKRTFEVVGDRYREKHYSDCPILRIEGATNEEAVARLKSVVIDCINKQDFTRLLAPTRIFLLLDTEGETVTSGPGFEWEITHLFFKQYFQDAKAKFFAPLGETYSTLATVPLATARWMSEEQRMELSVLGAVVALALVYGYSTAPLNPLLLIYLINDQDLTALRPTIVNHWAPDLYVTLKAWNAISSVDNIDRFAGHFATYHDIQTSALQSRSSEMHKVLGWEMLHAAVVGPQPGVKHPFWQAFLRGFNMPCKRGFSFTQRKLARAYVTGSTTFVGSVYAGHITNYDSLRLSFDPELEVTTENLLHERLAHWATLPDSFPDMFREFLEGTGAPCPELLNSIKDRFHPVVDLSDINSSTFRMRMFCWATTGTPTVILDGSAITVILIDDDDEVYAAGIPENQRQVHLQAGICKYRTCSRYVRIPVSYLNRIIEPVSDGTRGPVDVKTAIHHWLLTSILDNVGVMTVA</sequence>
<evidence type="ECO:0000313" key="2">
    <source>
        <dbReference type="EMBL" id="KAL0579669.1"/>
    </source>
</evidence>
<name>A0ABR3FW37_9AGAR</name>
<evidence type="ECO:0000256" key="1">
    <source>
        <dbReference type="SAM" id="MobiDB-lite"/>
    </source>
</evidence>
<feature type="compositionally biased region" description="Low complexity" evidence="1">
    <location>
        <begin position="469"/>
        <end position="482"/>
    </location>
</feature>
<proteinExistence type="predicted"/>
<accession>A0ABR3FW37</accession>
<feature type="region of interest" description="Disordered" evidence="1">
    <location>
        <begin position="45"/>
        <end position="87"/>
    </location>
</feature>
<feature type="compositionally biased region" description="Polar residues" evidence="1">
    <location>
        <begin position="142"/>
        <end position="157"/>
    </location>
</feature>
<feature type="region of interest" description="Disordered" evidence="1">
    <location>
        <begin position="123"/>
        <end position="201"/>
    </location>
</feature>
<comment type="caution">
    <text evidence="2">The sequence shown here is derived from an EMBL/GenBank/DDBJ whole genome shotgun (WGS) entry which is preliminary data.</text>
</comment>
<keyword evidence="3" id="KW-1185">Reference proteome</keyword>
<feature type="compositionally biased region" description="Low complexity" evidence="1">
    <location>
        <begin position="62"/>
        <end position="87"/>
    </location>
</feature>
<feature type="compositionally biased region" description="Pro residues" evidence="1">
    <location>
        <begin position="445"/>
        <end position="468"/>
    </location>
</feature>
<dbReference type="Proteomes" id="UP001465976">
    <property type="component" value="Unassembled WGS sequence"/>
</dbReference>
<dbReference type="EMBL" id="JBAHYK010000051">
    <property type="protein sequence ID" value="KAL0579669.1"/>
    <property type="molecule type" value="Genomic_DNA"/>
</dbReference>
<feature type="region of interest" description="Disordered" evidence="1">
    <location>
        <begin position="442"/>
        <end position="487"/>
    </location>
</feature>
<feature type="compositionally biased region" description="Pro residues" evidence="1">
    <location>
        <begin position="52"/>
        <end position="61"/>
    </location>
</feature>
<protein>
    <submittedName>
        <fullName evidence="2">Uncharacterized protein</fullName>
    </submittedName>
</protein>